<comment type="caution">
    <text evidence="1">The sequence shown here is derived from an EMBL/GenBank/DDBJ whole genome shotgun (WGS) entry which is preliminary data.</text>
</comment>
<sequence>MLWCPNGSPGPVVCCVDVQYEQAVLILTTGWPMGGGRQALDAAFSAPDWSSRTVVWRGTHQYRLPPPRPGSTCSKVKPCSPATPLMDVKNRQLPSGYGTKSTDLSPCLAFTDTLLSLERTPEVHRLVQMFMPGGGWEEVRGSIPYVGQVPTLDRASDVAALRTKFSTKCEIDDISVQYQPRPRAAAEDEGRGRKGDLTGNRGEMRKCWAGAAISNVSRGPLQDREIRLNGRLDRPPLVPERGAAKTKQAATTVPAKHVNNASSSQVGRGRRS</sequence>
<reference evidence="1 2" key="1">
    <citation type="journal article" date="2021" name="Nat. Commun.">
        <title>Genetic determinants of endophytism in the Arabidopsis root mycobiome.</title>
        <authorList>
            <person name="Mesny F."/>
            <person name="Miyauchi S."/>
            <person name="Thiergart T."/>
            <person name="Pickel B."/>
            <person name="Atanasova L."/>
            <person name="Karlsson M."/>
            <person name="Huettel B."/>
            <person name="Barry K.W."/>
            <person name="Haridas S."/>
            <person name="Chen C."/>
            <person name="Bauer D."/>
            <person name="Andreopoulos W."/>
            <person name="Pangilinan J."/>
            <person name="LaButti K."/>
            <person name="Riley R."/>
            <person name="Lipzen A."/>
            <person name="Clum A."/>
            <person name="Drula E."/>
            <person name="Henrissat B."/>
            <person name="Kohler A."/>
            <person name="Grigoriev I.V."/>
            <person name="Martin F.M."/>
            <person name="Hacquard S."/>
        </authorList>
    </citation>
    <scope>NUCLEOTIDE SEQUENCE [LARGE SCALE GENOMIC DNA]</scope>
    <source>
        <strain evidence="1 2">MPI-SDFR-AT-0079</strain>
    </source>
</reference>
<dbReference type="Proteomes" id="UP000724584">
    <property type="component" value="Unassembled WGS sequence"/>
</dbReference>
<dbReference type="EMBL" id="JAGIZQ010000007">
    <property type="protein sequence ID" value="KAH6617109.1"/>
    <property type="molecule type" value="Genomic_DNA"/>
</dbReference>
<organism evidence="1 2">
    <name type="scientific">Chaetomium tenue</name>
    <dbReference type="NCBI Taxonomy" id="1854479"/>
    <lineage>
        <taxon>Eukaryota</taxon>
        <taxon>Fungi</taxon>
        <taxon>Dikarya</taxon>
        <taxon>Ascomycota</taxon>
        <taxon>Pezizomycotina</taxon>
        <taxon>Sordariomycetes</taxon>
        <taxon>Sordariomycetidae</taxon>
        <taxon>Sordariales</taxon>
        <taxon>Chaetomiaceae</taxon>
        <taxon>Chaetomium</taxon>
    </lineage>
</organism>
<evidence type="ECO:0000313" key="2">
    <source>
        <dbReference type="Proteomes" id="UP000724584"/>
    </source>
</evidence>
<gene>
    <name evidence="1" type="ORF">F5144DRAFT_383321</name>
</gene>
<proteinExistence type="predicted"/>
<protein>
    <submittedName>
        <fullName evidence="1">Uncharacterized protein</fullName>
    </submittedName>
</protein>
<evidence type="ECO:0000313" key="1">
    <source>
        <dbReference type="EMBL" id="KAH6617109.1"/>
    </source>
</evidence>
<keyword evidence="2" id="KW-1185">Reference proteome</keyword>
<name>A0ACB7NWG2_9PEZI</name>
<accession>A0ACB7NWG2</accession>